<dbReference type="GO" id="GO:0045892">
    <property type="term" value="P:negative regulation of DNA-templated transcription"/>
    <property type="evidence" value="ECO:0007669"/>
    <property type="project" value="InterPro"/>
</dbReference>
<dbReference type="SMART" id="SM00356">
    <property type="entry name" value="ZnF_C3H1"/>
    <property type="match status" value="3"/>
</dbReference>
<evidence type="ECO:0000313" key="8">
    <source>
        <dbReference type="EMBL" id="KMZ67597.1"/>
    </source>
</evidence>
<keyword evidence="1 5" id="KW-0479">Metal-binding</keyword>
<evidence type="ECO:0000256" key="5">
    <source>
        <dbReference type="PROSITE-ProRule" id="PRU00723"/>
    </source>
</evidence>
<dbReference type="PROSITE" id="PS50103">
    <property type="entry name" value="ZF_C3H1"/>
    <property type="match status" value="3"/>
</dbReference>
<dbReference type="InterPro" id="IPR045124">
    <property type="entry name" value="Su(sable)-like"/>
</dbReference>
<evidence type="ECO:0000313" key="9">
    <source>
        <dbReference type="Proteomes" id="UP000036987"/>
    </source>
</evidence>
<dbReference type="Pfam" id="PF00642">
    <property type="entry name" value="zf-CCCH"/>
    <property type="match status" value="2"/>
</dbReference>
<feature type="compositionally biased region" description="Basic and acidic residues" evidence="6">
    <location>
        <begin position="640"/>
        <end position="657"/>
    </location>
</feature>
<dbReference type="SUPFAM" id="SSF90229">
    <property type="entry name" value="CCCH zinc finger"/>
    <property type="match status" value="2"/>
</dbReference>
<feature type="zinc finger region" description="C3H1-type" evidence="5">
    <location>
        <begin position="477"/>
        <end position="504"/>
    </location>
</feature>
<feature type="compositionally biased region" description="Polar residues" evidence="6">
    <location>
        <begin position="658"/>
        <end position="674"/>
    </location>
</feature>
<feature type="compositionally biased region" description="Low complexity" evidence="6">
    <location>
        <begin position="369"/>
        <end position="380"/>
    </location>
</feature>
<feature type="domain" description="C3H1-type" evidence="7">
    <location>
        <begin position="477"/>
        <end position="504"/>
    </location>
</feature>
<dbReference type="InterPro" id="IPR036855">
    <property type="entry name" value="Znf_CCCH_sf"/>
</dbReference>
<evidence type="ECO:0000256" key="2">
    <source>
        <dbReference type="ARBA" id="ARBA00022737"/>
    </source>
</evidence>
<evidence type="ECO:0000256" key="6">
    <source>
        <dbReference type="SAM" id="MobiDB-lite"/>
    </source>
</evidence>
<dbReference type="AlphaFoldDB" id="A0A0K9PHC6"/>
<feature type="domain" description="C3H1-type" evidence="7">
    <location>
        <begin position="506"/>
        <end position="533"/>
    </location>
</feature>
<feature type="compositionally biased region" description="Basic residues" evidence="6">
    <location>
        <begin position="446"/>
        <end position="456"/>
    </location>
</feature>
<evidence type="ECO:0000256" key="4">
    <source>
        <dbReference type="ARBA" id="ARBA00022833"/>
    </source>
</evidence>
<dbReference type="OrthoDB" id="411372at2759"/>
<feature type="domain" description="C3H1-type" evidence="7">
    <location>
        <begin position="536"/>
        <end position="559"/>
    </location>
</feature>
<protein>
    <recommendedName>
        <fullName evidence="7">C3H1-type domain-containing protein</fullName>
    </recommendedName>
</protein>
<sequence>MSHLSPRNIRRQTLYGSASYQSLIEFPLQFDNSLDQAKVRDVHVQSGEIENDSVKSKIIDFGLNVQKDHLFLNRETQDVVGDEGIEKNVASDEDKDSKGWACGSEVIEEENKIMGRDTAANGNSNNSRVFLGHALGHFEKLLNLDDRSFRLENDSQLGILEIENDLNGLISFSEKQSYCHEDKLQNKSPDHEALNKFNSLDHNVPSVVVSGDRNVDQVHKESDATIKTTQSDVPEAEFSIIVQESSDDKVKNDMQVDSANVSVISGANNSDVVPSDVNLEDGEIPDVFGDVDPSSHSQNDHFEIGEHIIEDMSNTYVESKNIASRYVMEEDKIASHDLAKRIDSRNASSSIVDYSDLYSSNHAFKKKSSNLPNLKKGGTQTKKDDGHKLLPSVPKFDKSVRDNISLPEVFSEKMPNMDLQKESNSENDEFTEKKKRKKGPMTEGRKAKKKIQRKRKRAELNRKLGIKRLKIEPFSMPKKVVYCEFYLNGRCQKGASCNFSHDTIPLTKSQPCKYFACDSCLKGEDCQFDHDLWKYPCHNFTSSGTCIRGETCKFSHKVQINPVENADKKQDMLNLSERTTIRDTNASIFPKAVKNSPMNPRSNALNVDNTGNKPSADHLPGTISRVIPKGITFLSFGKNTPEKHTKSDKKSQLEKHSNSIVSSNANSTPTNTAMDNAAKGINSITLDRNESKDVKSLGDKFFKSSDVEMQPTLTPKMPSVALSTGVVKFSDFISDSGNKEALTTKEASKSSSQSEASKILEEFLFCDSF</sequence>
<feature type="region of interest" description="Disordered" evidence="6">
    <location>
        <begin position="367"/>
        <end position="394"/>
    </location>
</feature>
<gene>
    <name evidence="8" type="ORF">ZOSMA_261G00130</name>
</gene>
<keyword evidence="2" id="KW-0677">Repeat</keyword>
<reference evidence="9" key="1">
    <citation type="journal article" date="2016" name="Nature">
        <title>The genome of the seagrass Zostera marina reveals angiosperm adaptation to the sea.</title>
        <authorList>
            <person name="Olsen J.L."/>
            <person name="Rouze P."/>
            <person name="Verhelst B."/>
            <person name="Lin Y.-C."/>
            <person name="Bayer T."/>
            <person name="Collen J."/>
            <person name="Dattolo E."/>
            <person name="De Paoli E."/>
            <person name="Dittami S."/>
            <person name="Maumus F."/>
            <person name="Michel G."/>
            <person name="Kersting A."/>
            <person name="Lauritano C."/>
            <person name="Lohaus R."/>
            <person name="Toepel M."/>
            <person name="Tonon T."/>
            <person name="Vanneste K."/>
            <person name="Amirebrahimi M."/>
            <person name="Brakel J."/>
            <person name="Bostroem C."/>
            <person name="Chovatia M."/>
            <person name="Grimwood J."/>
            <person name="Jenkins J.W."/>
            <person name="Jueterbock A."/>
            <person name="Mraz A."/>
            <person name="Stam W.T."/>
            <person name="Tice H."/>
            <person name="Bornberg-Bauer E."/>
            <person name="Green P.J."/>
            <person name="Pearson G.A."/>
            <person name="Procaccini G."/>
            <person name="Duarte C.M."/>
            <person name="Schmutz J."/>
            <person name="Reusch T.B.H."/>
            <person name="Van de Peer Y."/>
        </authorList>
    </citation>
    <scope>NUCLEOTIDE SEQUENCE [LARGE SCALE GENOMIC DNA]</scope>
    <source>
        <strain evidence="9">cv. Finnish</strain>
    </source>
</reference>
<dbReference type="InterPro" id="IPR000571">
    <property type="entry name" value="Znf_CCCH"/>
</dbReference>
<feature type="zinc finger region" description="C3H1-type" evidence="5">
    <location>
        <begin position="536"/>
        <end position="559"/>
    </location>
</feature>
<feature type="zinc finger region" description="C3H1-type" evidence="5">
    <location>
        <begin position="506"/>
        <end position="533"/>
    </location>
</feature>
<accession>A0A0K9PHC6</accession>
<feature type="region of interest" description="Disordered" evidence="6">
    <location>
        <begin position="591"/>
        <end position="622"/>
    </location>
</feature>
<name>A0A0K9PHC6_ZOSMR</name>
<keyword evidence="9" id="KW-1185">Reference proteome</keyword>
<evidence type="ECO:0000259" key="7">
    <source>
        <dbReference type="PROSITE" id="PS50103"/>
    </source>
</evidence>
<keyword evidence="4 5" id="KW-0862">Zinc</keyword>
<organism evidence="8 9">
    <name type="scientific">Zostera marina</name>
    <name type="common">Eelgrass</name>
    <dbReference type="NCBI Taxonomy" id="29655"/>
    <lineage>
        <taxon>Eukaryota</taxon>
        <taxon>Viridiplantae</taxon>
        <taxon>Streptophyta</taxon>
        <taxon>Embryophyta</taxon>
        <taxon>Tracheophyta</taxon>
        <taxon>Spermatophyta</taxon>
        <taxon>Magnoliopsida</taxon>
        <taxon>Liliopsida</taxon>
        <taxon>Zosteraceae</taxon>
        <taxon>Zostera</taxon>
    </lineage>
</organism>
<feature type="compositionally biased region" description="Polar residues" evidence="6">
    <location>
        <begin position="596"/>
        <end position="613"/>
    </location>
</feature>
<dbReference type="EMBL" id="LFYR01000893">
    <property type="protein sequence ID" value="KMZ67597.1"/>
    <property type="molecule type" value="Genomic_DNA"/>
</dbReference>
<feature type="region of interest" description="Disordered" evidence="6">
    <location>
        <begin position="413"/>
        <end position="456"/>
    </location>
</feature>
<dbReference type="Gene3D" id="4.10.1000.10">
    <property type="entry name" value="Zinc finger, CCCH-type"/>
    <property type="match status" value="1"/>
</dbReference>
<evidence type="ECO:0000256" key="1">
    <source>
        <dbReference type="ARBA" id="ARBA00022723"/>
    </source>
</evidence>
<dbReference type="PANTHER" id="PTHR13119:SF12">
    <property type="entry name" value="PROTEIN SUPPRESSOR OF SABLE"/>
    <property type="match status" value="1"/>
</dbReference>
<dbReference type="GO" id="GO:0003723">
    <property type="term" value="F:RNA binding"/>
    <property type="evidence" value="ECO:0007669"/>
    <property type="project" value="InterPro"/>
</dbReference>
<evidence type="ECO:0000256" key="3">
    <source>
        <dbReference type="ARBA" id="ARBA00022771"/>
    </source>
</evidence>
<dbReference type="STRING" id="29655.A0A0K9PHC6"/>
<comment type="caution">
    <text evidence="8">The sequence shown here is derived from an EMBL/GenBank/DDBJ whole genome shotgun (WGS) entry which is preliminary data.</text>
</comment>
<dbReference type="Proteomes" id="UP000036987">
    <property type="component" value="Unassembled WGS sequence"/>
</dbReference>
<keyword evidence="3 5" id="KW-0863">Zinc-finger</keyword>
<dbReference type="GO" id="GO:0008270">
    <property type="term" value="F:zinc ion binding"/>
    <property type="evidence" value="ECO:0007669"/>
    <property type="project" value="UniProtKB-KW"/>
</dbReference>
<proteinExistence type="predicted"/>
<dbReference type="PANTHER" id="PTHR13119">
    <property type="entry name" value="ZINC FINGER CCCH DOMAIN-CONTAINING PROTEI"/>
    <property type="match status" value="1"/>
</dbReference>
<dbReference type="GO" id="GO:0005634">
    <property type="term" value="C:nucleus"/>
    <property type="evidence" value="ECO:0000318"/>
    <property type="project" value="GO_Central"/>
</dbReference>
<feature type="region of interest" description="Disordered" evidence="6">
    <location>
        <begin position="635"/>
        <end position="675"/>
    </location>
</feature>